<evidence type="ECO:0000256" key="4">
    <source>
        <dbReference type="ARBA" id="ARBA00022475"/>
    </source>
</evidence>
<feature type="transmembrane region" description="Helical" evidence="10">
    <location>
        <begin position="309"/>
        <end position="330"/>
    </location>
</feature>
<feature type="transmembrane region" description="Helical" evidence="10">
    <location>
        <begin position="48"/>
        <end position="68"/>
    </location>
</feature>
<keyword evidence="7 10" id="KW-0472">Membrane</keyword>
<dbReference type="Pfam" id="PF00909">
    <property type="entry name" value="Ammonium_transp"/>
    <property type="match status" value="1"/>
</dbReference>
<accession>A0A1A0CF26</accession>
<dbReference type="InterPro" id="IPR001905">
    <property type="entry name" value="Ammonium_transpt"/>
</dbReference>
<feature type="transmembrane region" description="Helical" evidence="10">
    <location>
        <begin position="178"/>
        <end position="199"/>
    </location>
</feature>
<name>A0A1A0CF26_ACEPA</name>
<comment type="subcellular location">
    <subcellularLocation>
        <location evidence="1 10">Cell membrane</location>
        <topology evidence="1 10">Multi-pass membrane protein</topology>
    </subcellularLocation>
</comment>
<keyword evidence="8 10" id="KW-0924">Ammonia transport</keyword>
<feature type="transmembrane region" description="Helical" evidence="10">
    <location>
        <begin position="279"/>
        <end position="300"/>
    </location>
</feature>
<evidence type="ECO:0000256" key="9">
    <source>
        <dbReference type="ARBA" id="ARBA00050025"/>
    </source>
</evidence>
<dbReference type="Gene3D" id="1.10.3430.10">
    <property type="entry name" value="Ammonium transporter AmtB like domains"/>
    <property type="match status" value="1"/>
</dbReference>
<feature type="transmembrane region" description="Helical" evidence="10">
    <location>
        <begin position="75"/>
        <end position="96"/>
    </location>
</feature>
<gene>
    <name evidence="11" type="ORF">SRCM100623_02616</name>
</gene>
<evidence type="ECO:0000256" key="7">
    <source>
        <dbReference type="ARBA" id="ARBA00023136"/>
    </source>
</evidence>
<dbReference type="GO" id="GO:0008519">
    <property type="term" value="F:ammonium channel activity"/>
    <property type="evidence" value="ECO:0007669"/>
    <property type="project" value="InterPro"/>
</dbReference>
<dbReference type="InterPro" id="IPR029020">
    <property type="entry name" value="Ammonium/urea_transptr"/>
</dbReference>
<evidence type="ECO:0000256" key="8">
    <source>
        <dbReference type="ARBA" id="ARBA00023177"/>
    </source>
</evidence>
<dbReference type="InterPro" id="IPR018047">
    <property type="entry name" value="Ammonium_transpt_CS"/>
</dbReference>
<feature type="transmembrane region" description="Helical" evidence="10">
    <location>
        <begin position="219"/>
        <end position="235"/>
    </location>
</feature>
<keyword evidence="4" id="KW-1003">Cell membrane</keyword>
<dbReference type="RefSeq" id="WP_050923507.1">
    <property type="nucleotide sequence ID" value="NZ_LYUD01000153.1"/>
</dbReference>
<evidence type="ECO:0000256" key="6">
    <source>
        <dbReference type="ARBA" id="ARBA00022989"/>
    </source>
</evidence>
<comment type="caution">
    <text evidence="11">The sequence shown here is derived from an EMBL/GenBank/DDBJ whole genome shotgun (WGS) entry which is preliminary data.</text>
</comment>
<feature type="transmembrane region" description="Helical" evidence="10">
    <location>
        <begin position="247"/>
        <end position="267"/>
    </location>
</feature>
<evidence type="ECO:0000256" key="1">
    <source>
        <dbReference type="ARBA" id="ARBA00004651"/>
    </source>
</evidence>
<dbReference type="AlphaFoldDB" id="A0A1A0CF26"/>
<dbReference type="eggNOG" id="COG0004">
    <property type="taxonomic scope" value="Bacteria"/>
</dbReference>
<dbReference type="SUPFAM" id="SSF111352">
    <property type="entry name" value="Ammonium transporter"/>
    <property type="match status" value="1"/>
</dbReference>
<dbReference type="NCBIfam" id="TIGR00836">
    <property type="entry name" value="amt"/>
    <property type="match status" value="1"/>
</dbReference>
<dbReference type="PATRIC" id="fig|438.15.peg.2901"/>
<feature type="transmembrane region" description="Helical" evidence="10">
    <location>
        <begin position="336"/>
        <end position="354"/>
    </location>
</feature>
<dbReference type="OrthoDB" id="9814202at2"/>
<sequence length="459" mass="47856">MIQHRSKFLRRPLLILGGAALSWSVPILSAHAADNAPAIDTGDTAWMLVSTALVLMMTIPGLALFYAGMVRKKNVLATLMQSFALCCIISIVWMVAGYSLAFTTGSPWIGGLGRMFLNGIGANIHNGADIGFTLGADSPNATTMTIPESIFMMFQMTFAIITPALISGAYAERMKFSAMCVFSIIWSLIVYAPIAHWVWSPIGWLGGLGTADFAGGTVVHINAGVAGLVCALVLGRRKGYGQDDLSPFNLTYAVIGASLLWVGWFGFNAGSAVGANGRAGMAMAATQIAAAGAGVSWMLIEWLRSGKPTVLGVISGAVGGLVAITPAAGFVLPGSALIIGLITGVVCYWGATSLKHMMGYDDSLDAFGVHGVGGIVGALLTGLFAYGPLSATDSNPSGITGSVHQLIVQSEAVLVTIVWCAVVSFIILKVVDLVIGLRVTPDEELEGLDMSLHGERIND</sequence>
<keyword evidence="6 10" id="KW-1133">Transmembrane helix</keyword>
<evidence type="ECO:0000313" key="11">
    <source>
        <dbReference type="EMBL" id="OAZ61638.1"/>
    </source>
</evidence>
<evidence type="ECO:0000313" key="12">
    <source>
        <dbReference type="Proteomes" id="UP000093796"/>
    </source>
</evidence>
<comment type="similarity">
    <text evidence="2 10">Belongs to the ammonia transporter channel (TC 1.A.11.2) family.</text>
</comment>
<feature type="transmembrane region" description="Helical" evidence="10">
    <location>
        <begin position="366"/>
        <end position="386"/>
    </location>
</feature>
<dbReference type="EMBL" id="LYUD01000153">
    <property type="protein sequence ID" value="OAZ61638.1"/>
    <property type="molecule type" value="Genomic_DNA"/>
</dbReference>
<dbReference type="Proteomes" id="UP000093796">
    <property type="component" value="Unassembled WGS sequence"/>
</dbReference>
<keyword evidence="5 10" id="KW-0812">Transmembrane</keyword>
<evidence type="ECO:0000256" key="2">
    <source>
        <dbReference type="ARBA" id="ARBA00005887"/>
    </source>
</evidence>
<protein>
    <recommendedName>
        <fullName evidence="9 10">Ammonium transporter</fullName>
    </recommendedName>
</protein>
<reference evidence="11 12" key="1">
    <citation type="submission" date="2016-05" db="EMBL/GenBank/DDBJ databases">
        <title>Genome sequencing of Acetobacter pasteurianus strain SRCM100623.</title>
        <authorList>
            <person name="Song Y.R."/>
        </authorList>
    </citation>
    <scope>NUCLEOTIDE SEQUENCE [LARGE SCALE GENOMIC DNA]</scope>
    <source>
        <strain evidence="11 12">SRCM100623</strain>
    </source>
</reference>
<evidence type="ECO:0000256" key="3">
    <source>
        <dbReference type="ARBA" id="ARBA00022448"/>
    </source>
</evidence>
<dbReference type="PANTHER" id="PTHR43029">
    <property type="entry name" value="AMMONIUM TRANSPORTER MEP2"/>
    <property type="match status" value="1"/>
</dbReference>
<dbReference type="PANTHER" id="PTHR43029:SF10">
    <property type="entry name" value="AMMONIUM TRANSPORTER MEP2"/>
    <property type="match status" value="1"/>
</dbReference>
<evidence type="ECO:0000256" key="10">
    <source>
        <dbReference type="RuleBase" id="RU362002"/>
    </source>
</evidence>
<proteinExistence type="inferred from homology"/>
<dbReference type="PROSITE" id="PS01219">
    <property type="entry name" value="AMMONIUM_TRANSP"/>
    <property type="match status" value="1"/>
</dbReference>
<dbReference type="GO" id="GO:0005886">
    <property type="term" value="C:plasma membrane"/>
    <property type="evidence" value="ECO:0007669"/>
    <property type="project" value="UniProtKB-SubCell"/>
</dbReference>
<feature type="transmembrane region" description="Helical" evidence="10">
    <location>
        <begin position="150"/>
        <end position="171"/>
    </location>
</feature>
<organism evidence="11 12">
    <name type="scientific">Acetobacter pasteurianus</name>
    <name type="common">Acetobacter turbidans</name>
    <dbReference type="NCBI Taxonomy" id="438"/>
    <lineage>
        <taxon>Bacteria</taxon>
        <taxon>Pseudomonadati</taxon>
        <taxon>Pseudomonadota</taxon>
        <taxon>Alphaproteobacteria</taxon>
        <taxon>Acetobacterales</taxon>
        <taxon>Acetobacteraceae</taxon>
        <taxon>Acetobacter</taxon>
    </lineage>
</organism>
<feature type="transmembrane region" description="Helical" evidence="10">
    <location>
        <begin position="406"/>
        <end position="428"/>
    </location>
</feature>
<keyword evidence="3 10" id="KW-0813">Transport</keyword>
<dbReference type="InterPro" id="IPR024041">
    <property type="entry name" value="NH4_transpt_AmtB-like_dom"/>
</dbReference>
<evidence type="ECO:0000256" key="5">
    <source>
        <dbReference type="ARBA" id="ARBA00022692"/>
    </source>
</evidence>
<dbReference type="FunFam" id="1.10.3430.10:FF:000007">
    <property type="entry name" value="Ammonium transporter"/>
    <property type="match status" value="1"/>
</dbReference>